<dbReference type="NCBIfam" id="NF033520">
    <property type="entry name" value="transpos_IS982"/>
    <property type="match status" value="1"/>
</dbReference>
<dbReference type="AlphaFoldDB" id="A0A552APX6"/>
<dbReference type="InterPro" id="IPR025668">
    <property type="entry name" value="Tnp_DDE_dom"/>
</dbReference>
<evidence type="ECO:0000313" key="3">
    <source>
        <dbReference type="Proteomes" id="UP000316280"/>
    </source>
</evidence>
<accession>A0A552APX6</accession>
<comment type="caution">
    <text evidence="2">The sequence shown here is derived from an EMBL/GenBank/DDBJ whole genome shotgun (WGS) entry which is preliminary data.</text>
</comment>
<evidence type="ECO:0000259" key="1">
    <source>
        <dbReference type="Pfam" id="PF13612"/>
    </source>
</evidence>
<evidence type="ECO:0000313" key="2">
    <source>
        <dbReference type="EMBL" id="TRT87522.1"/>
    </source>
</evidence>
<dbReference type="Proteomes" id="UP000316280">
    <property type="component" value="Unassembled WGS sequence"/>
</dbReference>
<dbReference type="Pfam" id="PF13612">
    <property type="entry name" value="DDE_Tnp_1_3"/>
    <property type="match status" value="1"/>
</dbReference>
<feature type="domain" description="Transposase DDE" evidence="1">
    <location>
        <begin position="15"/>
        <end position="162"/>
    </location>
</feature>
<protein>
    <submittedName>
        <fullName evidence="2">IS982 family transposase</fullName>
    </submittedName>
</protein>
<proteinExistence type="predicted"/>
<dbReference type="EMBL" id="SFBR01000071">
    <property type="protein sequence ID" value="TRT87522.1"/>
    <property type="molecule type" value="Genomic_DNA"/>
</dbReference>
<reference evidence="2 3" key="1">
    <citation type="submission" date="2019-01" db="EMBL/GenBank/DDBJ databases">
        <title>Coherence of Microcystis species and biogeography revealed through population genomics.</title>
        <authorList>
            <person name="Perez-Carrascal O.M."/>
            <person name="Terrat Y."/>
            <person name="Giani A."/>
            <person name="Fortin N."/>
            <person name="Tromas N."/>
            <person name="Shapiro B.J."/>
        </authorList>
    </citation>
    <scope>NUCLEOTIDE SEQUENCE [LARGE SCALE GENOMIC DNA]</scope>
    <source>
        <strain evidence="2">Ma_OC_H_19870700_S124</strain>
    </source>
</reference>
<gene>
    <name evidence="2" type="ORF">EWV63_08200</name>
</gene>
<sequence>MIPVALATQLGAFSSDIHLIDGLPIPLCSFRRAAGCHLFPDLATYGYCAAKRPTYYGFHGHLLVTETVIITGFCLTSANGTEREALWDFVPSIKGLLIGDKGYLSAPLKAELQQYGIQLDTPCRSNMQDLRSPNYLKLLQRTRRLSETVIGQLSERFSIEKVWARDFWHLISRLNRKLLAHTVCYWLNRHSPDPLQFQFLVSP</sequence>
<name>A0A552APX6_MICAE</name>
<organism evidence="2 3">
    <name type="scientific">Microcystis aeruginosa Ma_OC_H_19870700_S124</name>
    <dbReference type="NCBI Taxonomy" id="2486262"/>
    <lineage>
        <taxon>Bacteria</taxon>
        <taxon>Bacillati</taxon>
        <taxon>Cyanobacteriota</taxon>
        <taxon>Cyanophyceae</taxon>
        <taxon>Oscillatoriophycideae</taxon>
        <taxon>Chroococcales</taxon>
        <taxon>Microcystaceae</taxon>
        <taxon>Microcystis</taxon>
    </lineage>
</organism>